<dbReference type="UniPathway" id="UPA00558">
    <property type="reaction ID" value="UER00616"/>
</dbReference>
<evidence type="ECO:0000256" key="13">
    <source>
        <dbReference type="SAM" id="MobiDB-lite"/>
    </source>
</evidence>
<keyword evidence="7 12" id="KW-0865">Zymogen</keyword>
<keyword evidence="11 12" id="KW-0670">Pyruvate</keyword>
<dbReference type="GO" id="GO:0005886">
    <property type="term" value="C:plasma membrane"/>
    <property type="evidence" value="ECO:0007669"/>
    <property type="project" value="UniProtKB-SubCell"/>
</dbReference>
<feature type="site" description="Cleavage (non-hydrolytic); by autocatalysis" evidence="12">
    <location>
        <begin position="253"/>
        <end position="254"/>
    </location>
</feature>
<evidence type="ECO:0000256" key="6">
    <source>
        <dbReference type="ARBA" id="ARBA00023136"/>
    </source>
</evidence>
<evidence type="ECO:0000313" key="15">
    <source>
        <dbReference type="Proteomes" id="UP000659047"/>
    </source>
</evidence>
<comment type="pathway">
    <text evidence="12">Phospholipid metabolism; phosphatidylethanolamine biosynthesis; phosphatidylethanolamine from CDP-diacylglycerol: step 2/2.</text>
</comment>
<feature type="compositionally biased region" description="Polar residues" evidence="13">
    <location>
        <begin position="387"/>
        <end position="398"/>
    </location>
</feature>
<feature type="chain" id="PRO_5035497199" description="Phosphatidylserine decarboxylase beta chain" evidence="12">
    <location>
        <begin position="1"/>
        <end position="253"/>
    </location>
</feature>
<feature type="active site" description="Charge relay system; for autoendoproteolytic cleavage activity" evidence="12">
    <location>
        <position position="147"/>
    </location>
</feature>
<protein>
    <recommendedName>
        <fullName evidence="12">Phosphatidylserine decarboxylase proenzyme</fullName>
        <ecNumber evidence="12">4.1.1.65</ecNumber>
    </recommendedName>
    <component>
        <recommendedName>
            <fullName evidence="12">Phosphatidylserine decarboxylase alpha chain</fullName>
        </recommendedName>
    </component>
    <component>
        <recommendedName>
            <fullName evidence="12">Phosphatidylserine decarboxylase beta chain</fullName>
        </recommendedName>
    </component>
</protein>
<evidence type="ECO:0000256" key="9">
    <source>
        <dbReference type="ARBA" id="ARBA00023239"/>
    </source>
</evidence>
<evidence type="ECO:0000256" key="7">
    <source>
        <dbReference type="ARBA" id="ARBA00023145"/>
    </source>
</evidence>
<keyword evidence="9 12" id="KW-0456">Lyase</keyword>
<keyword evidence="8 12" id="KW-0594">Phospholipid biosynthesis</keyword>
<evidence type="ECO:0000256" key="1">
    <source>
        <dbReference type="ARBA" id="ARBA00005189"/>
    </source>
</evidence>
<keyword evidence="10 12" id="KW-1208">Phospholipid metabolism</keyword>
<keyword evidence="5 12" id="KW-0443">Lipid metabolism</keyword>
<feature type="compositionally biased region" description="Low complexity" evidence="13">
    <location>
        <begin position="344"/>
        <end position="354"/>
    </location>
</feature>
<keyword evidence="6 12" id="KW-0472">Membrane</keyword>
<dbReference type="EC" id="4.1.1.65" evidence="12"/>
<dbReference type="Proteomes" id="UP000659047">
    <property type="component" value="Unassembled WGS sequence"/>
</dbReference>
<evidence type="ECO:0000313" key="14">
    <source>
        <dbReference type="EMBL" id="MBK4715994.1"/>
    </source>
</evidence>
<dbReference type="InterPro" id="IPR033177">
    <property type="entry name" value="PSD-B"/>
</dbReference>
<evidence type="ECO:0000256" key="3">
    <source>
        <dbReference type="ARBA" id="ARBA00022516"/>
    </source>
</evidence>
<evidence type="ECO:0000256" key="12">
    <source>
        <dbReference type="HAMAP-Rule" id="MF_00662"/>
    </source>
</evidence>
<accession>A0A8K0V6P7</accession>
<dbReference type="PANTHER" id="PTHR10067:SF6">
    <property type="entry name" value="PHOSPHATIDYLSERINE DECARBOXYLASE PROENZYME, MITOCHONDRIAL"/>
    <property type="match status" value="1"/>
</dbReference>
<feature type="region of interest" description="Disordered" evidence="13">
    <location>
        <begin position="329"/>
        <end position="410"/>
    </location>
</feature>
<evidence type="ECO:0000256" key="8">
    <source>
        <dbReference type="ARBA" id="ARBA00023209"/>
    </source>
</evidence>
<evidence type="ECO:0000256" key="11">
    <source>
        <dbReference type="ARBA" id="ARBA00023317"/>
    </source>
</evidence>
<proteinExistence type="inferred from homology"/>
<feature type="active site" description="Charge relay system; for autoendoproteolytic cleavage activity" evidence="12">
    <location>
        <position position="254"/>
    </location>
</feature>
<comment type="caution">
    <text evidence="14">The sequence shown here is derived from an EMBL/GenBank/DDBJ whole genome shotgun (WGS) entry which is preliminary data.</text>
</comment>
<evidence type="ECO:0000256" key="10">
    <source>
        <dbReference type="ARBA" id="ARBA00023264"/>
    </source>
</evidence>
<comment type="pathway">
    <text evidence="1">Lipid metabolism.</text>
</comment>
<comment type="cofactor">
    <cofactor evidence="12">
        <name>pyruvate</name>
        <dbReference type="ChEBI" id="CHEBI:15361"/>
    </cofactor>
    <text evidence="12">Binds 1 pyruvoyl group covalently per subunit.</text>
</comment>
<keyword evidence="3 12" id="KW-0444">Lipid biosynthesis</keyword>
<comment type="function">
    <text evidence="12">Catalyzes the formation of phosphatidylethanolamine (PtdEtn) from phosphatidylserine (PtdSer).</text>
</comment>
<evidence type="ECO:0000256" key="4">
    <source>
        <dbReference type="ARBA" id="ARBA00022793"/>
    </source>
</evidence>
<keyword evidence="4 12" id="KW-0210">Decarboxylase</keyword>
<feature type="modified residue" description="Pyruvic acid (Ser); by autocatalysis" evidence="12">
    <location>
        <position position="254"/>
    </location>
</feature>
<dbReference type="HAMAP" id="MF_00662">
    <property type="entry name" value="PS_decarb_PSD_B_type1"/>
    <property type="match status" value="1"/>
</dbReference>
<gene>
    <name evidence="12 14" type="primary">psd</name>
    <name evidence="14" type="ORF">JJB97_11805</name>
</gene>
<dbReference type="AlphaFoldDB" id="A0A8K0V6P7"/>
<comment type="subunit">
    <text evidence="12">Heterodimer of a large membrane-associated beta subunit and a small pyruvoyl-containing alpha subunit.</text>
</comment>
<organism evidence="14 15">
    <name type="scientific">Tenebrionibacter intestinalis</name>
    <dbReference type="NCBI Taxonomy" id="2799638"/>
    <lineage>
        <taxon>Bacteria</taxon>
        <taxon>Pseudomonadati</taxon>
        <taxon>Pseudomonadota</taxon>
        <taxon>Gammaproteobacteria</taxon>
        <taxon>Enterobacterales</taxon>
        <taxon>Enterobacteriaceae</taxon>
        <taxon>Tenebrionibacter/Tenebrionicola group</taxon>
        <taxon>Tenebrionibacter</taxon>
    </lineage>
</organism>
<dbReference type="InterPro" id="IPR003817">
    <property type="entry name" value="PS_Dcarbxylase"/>
</dbReference>
<comment type="similarity">
    <text evidence="12">Belongs to the phosphatidylserine decarboxylase family. PSD-B subfamily. Prokaryotic type I sub-subfamily.</text>
</comment>
<keyword evidence="15" id="KW-1185">Reference proteome</keyword>
<sequence length="410" mass="44638">MLNNIKLSLQYILPKLWLTRLAGWGASKRAGWLTKLAIDLFVKCYKVDMKEAQKPDTASYRTFNDFFVRPLREDVRPVDTDPATLVMPADGVISQLGVIEQDKILQAKGHHYTLEALLAGNYQMAALFRDGCFATTYLSPRDYHRVHMPCNGILREMIYVPGDLFSVNHFTAQNVPNLFARNERVICLFDTEFGPMAQILVGATIVGSIETVWAGTVTPPREGIIKRWTWPGGESEDCIALLKGQEMGRFKLGSTVINLFAPGRVKLTEQLQSLSVTRLGQPLAISVQMAKAAEDAKAADADRFAQDVENTGVTAEAAQAQEHNEAAQPLPAGTMPKAAEHDSAGQAPAAAAQAEKPKAKRAAKPHAEQDAAKAVKGSACAPAQAPDASTSDEQTAQRSDSRAPDNKKDR</sequence>
<evidence type="ECO:0000256" key="5">
    <source>
        <dbReference type="ARBA" id="ARBA00023098"/>
    </source>
</evidence>
<feature type="compositionally biased region" description="Basic and acidic residues" evidence="13">
    <location>
        <begin position="399"/>
        <end position="410"/>
    </location>
</feature>
<comment type="PTM">
    <text evidence="12">Is synthesized initially as an inactive proenzyme. Formation of the active enzyme involves a self-maturation process in which the active site pyruvoyl group is generated from an internal serine residue via an autocatalytic post-translational modification. Two non-identical subunits are generated from the proenzyme in this reaction, and the pyruvate is formed at the N-terminus of the alpha chain, which is derived from the carboxyl end of the proenzyme. The autoendoproteolytic cleavage occurs by a canonical serine protease mechanism, in which the side chain hydroxyl group of the serine supplies its oxygen atom to form the C-terminus of the beta chain, while the remainder of the serine residue undergoes an oxidative deamination to produce ammonia and the pyruvoyl prosthetic group on the alpha chain. During this reaction, the Ser that is part of the protease active site of the proenzyme becomes the pyruvoyl prosthetic group, which constitutes an essential element of the active site of the mature decarboxylase.</text>
</comment>
<dbReference type="NCBIfam" id="TIGR00163">
    <property type="entry name" value="PS_decarb"/>
    <property type="match status" value="1"/>
</dbReference>
<dbReference type="GO" id="GO:0006646">
    <property type="term" value="P:phosphatidylethanolamine biosynthetic process"/>
    <property type="evidence" value="ECO:0007669"/>
    <property type="project" value="UniProtKB-UniRule"/>
</dbReference>
<feature type="active site" description="Charge relay system; for autoendoproteolytic cleavage activity" evidence="12">
    <location>
        <position position="90"/>
    </location>
</feature>
<reference evidence="14" key="1">
    <citation type="submission" date="2021-01" db="EMBL/GenBank/DDBJ databases">
        <title>Intestinitalea alba gen. nov., sp. nov., a novel genus of the family Enterobacteriaceae, isolated from the gut of the plastic-eating mealworm Tenebrio molitor L.</title>
        <authorList>
            <person name="Yang Y."/>
        </authorList>
    </citation>
    <scope>NUCLEOTIDE SEQUENCE</scope>
    <source>
        <strain evidence="14">BIT-L3</strain>
    </source>
</reference>
<dbReference type="GO" id="GO:0004609">
    <property type="term" value="F:phosphatidylserine decarboxylase activity"/>
    <property type="evidence" value="ECO:0007669"/>
    <property type="project" value="UniProtKB-UniRule"/>
</dbReference>
<name>A0A8K0V6P7_9ENTR</name>
<dbReference type="InterPro" id="IPR033178">
    <property type="entry name" value="PSD_type1_pro"/>
</dbReference>
<comment type="catalytic activity">
    <reaction evidence="12">
        <text>a 1,2-diacyl-sn-glycero-3-phospho-L-serine + H(+) = a 1,2-diacyl-sn-glycero-3-phosphoethanolamine + CO2</text>
        <dbReference type="Rhea" id="RHEA:20828"/>
        <dbReference type="ChEBI" id="CHEBI:15378"/>
        <dbReference type="ChEBI" id="CHEBI:16526"/>
        <dbReference type="ChEBI" id="CHEBI:57262"/>
        <dbReference type="ChEBI" id="CHEBI:64612"/>
        <dbReference type="EC" id="4.1.1.65"/>
    </reaction>
</comment>
<dbReference type="Pfam" id="PF02666">
    <property type="entry name" value="PS_Dcarbxylase"/>
    <property type="match status" value="1"/>
</dbReference>
<dbReference type="PANTHER" id="PTHR10067">
    <property type="entry name" value="PHOSPHATIDYLSERINE DECARBOXYLASE"/>
    <property type="match status" value="1"/>
</dbReference>
<comment type="subcellular location">
    <subcellularLocation>
        <location evidence="12">Cell membrane</location>
        <topology evidence="12">Peripheral membrane protein</topology>
    </subcellularLocation>
</comment>
<evidence type="ECO:0000256" key="2">
    <source>
        <dbReference type="ARBA" id="ARBA00022475"/>
    </source>
</evidence>
<feature type="active site" description="Schiff-base intermediate with substrate; via pyruvic acid; for decarboxylase activity" evidence="12">
    <location>
        <position position="254"/>
    </location>
</feature>
<keyword evidence="2 12" id="KW-1003">Cell membrane</keyword>
<feature type="chain" id="PRO_5035497198" description="Phosphatidylserine decarboxylase alpha chain" evidence="12">
    <location>
        <begin position="254"/>
        <end position="410"/>
    </location>
</feature>
<dbReference type="EMBL" id="JAEPBH010000029">
    <property type="protein sequence ID" value="MBK4715994.1"/>
    <property type="molecule type" value="Genomic_DNA"/>
</dbReference>